<dbReference type="Proteomes" id="UP000316921">
    <property type="component" value="Chromosome"/>
</dbReference>
<reference evidence="2 3" key="1">
    <citation type="submission" date="2019-02" db="EMBL/GenBank/DDBJ databases">
        <title>Deep-cultivation of Planctomycetes and their phenomic and genomic characterization uncovers novel biology.</title>
        <authorList>
            <person name="Wiegand S."/>
            <person name="Jogler M."/>
            <person name="Boedeker C."/>
            <person name="Pinto D."/>
            <person name="Vollmers J."/>
            <person name="Rivas-Marin E."/>
            <person name="Kohn T."/>
            <person name="Peeters S.H."/>
            <person name="Heuer A."/>
            <person name="Rast P."/>
            <person name="Oberbeckmann S."/>
            <person name="Bunk B."/>
            <person name="Jeske O."/>
            <person name="Meyerdierks A."/>
            <person name="Storesund J.E."/>
            <person name="Kallscheuer N."/>
            <person name="Luecker S."/>
            <person name="Lage O.M."/>
            <person name="Pohl T."/>
            <person name="Merkel B.J."/>
            <person name="Hornburger P."/>
            <person name="Mueller R.-W."/>
            <person name="Bruemmer F."/>
            <person name="Labrenz M."/>
            <person name="Spormann A.M."/>
            <person name="Op den Camp H."/>
            <person name="Overmann J."/>
            <person name="Amann R."/>
            <person name="Jetten M.S.M."/>
            <person name="Mascher T."/>
            <person name="Medema M.H."/>
            <person name="Devos D.P."/>
            <person name="Kaster A.-K."/>
            <person name="Ovreas L."/>
            <person name="Rohde M."/>
            <person name="Galperin M.Y."/>
            <person name="Jogler C."/>
        </authorList>
    </citation>
    <scope>NUCLEOTIDE SEQUENCE [LARGE SCALE GENOMIC DNA]</scope>
    <source>
        <strain evidence="2 3">Pla133</strain>
    </source>
</reference>
<accession>A0A518BH95</accession>
<name>A0A518BH95_9BACT</name>
<feature type="compositionally biased region" description="Basic and acidic residues" evidence="1">
    <location>
        <begin position="1"/>
        <end position="10"/>
    </location>
</feature>
<proteinExistence type="predicted"/>
<feature type="compositionally biased region" description="Polar residues" evidence="1">
    <location>
        <begin position="11"/>
        <end position="20"/>
    </location>
</feature>
<feature type="region of interest" description="Disordered" evidence="1">
    <location>
        <begin position="1"/>
        <end position="23"/>
    </location>
</feature>
<protein>
    <recommendedName>
        <fullName evidence="4">Tetratricopeptide repeat protein</fullName>
    </recommendedName>
</protein>
<evidence type="ECO:0000313" key="2">
    <source>
        <dbReference type="EMBL" id="QDU66352.1"/>
    </source>
</evidence>
<keyword evidence="3" id="KW-1185">Reference proteome</keyword>
<sequence>MRAANLDHEPQQSLAIQGQKSAEPMETLRIPLAAKQQYAKAHAEHYGEHDLLAALRDYEQVIVVYPESPEAHYARRQILCIVNRVVPEQELRLAQEALAENALALQDLQRERDAAAIANPS</sequence>
<dbReference type="AlphaFoldDB" id="A0A518BH95"/>
<organism evidence="2 3">
    <name type="scientific">Engelhardtia mirabilis</name>
    <dbReference type="NCBI Taxonomy" id="2528011"/>
    <lineage>
        <taxon>Bacteria</taxon>
        <taxon>Pseudomonadati</taxon>
        <taxon>Planctomycetota</taxon>
        <taxon>Planctomycetia</taxon>
        <taxon>Planctomycetia incertae sedis</taxon>
        <taxon>Engelhardtia</taxon>
    </lineage>
</organism>
<dbReference type="EMBL" id="CP036287">
    <property type="protein sequence ID" value="QDU66352.1"/>
    <property type="molecule type" value="Genomic_DNA"/>
</dbReference>
<evidence type="ECO:0000256" key="1">
    <source>
        <dbReference type="SAM" id="MobiDB-lite"/>
    </source>
</evidence>
<dbReference type="KEGG" id="pbap:Pla133_14220"/>
<evidence type="ECO:0008006" key="4">
    <source>
        <dbReference type="Google" id="ProtNLM"/>
    </source>
</evidence>
<dbReference type="SUPFAM" id="SSF48439">
    <property type="entry name" value="Protein prenylyltransferase"/>
    <property type="match status" value="1"/>
</dbReference>
<gene>
    <name evidence="2" type="ORF">Pla133_14220</name>
</gene>
<evidence type="ECO:0000313" key="3">
    <source>
        <dbReference type="Proteomes" id="UP000316921"/>
    </source>
</evidence>